<proteinExistence type="predicted"/>
<sequence>CKQTTSTHAGSTCLHARARIHTSRHAHLLALIAILHGFLESKMPPRAKAQAPAAEDSEDDLATTTTRGAAQNKRGPAKMTKAKTAPRRSSATKPATKRKATTKRPRPALRDRTNIQDGNETEEVDAFDDEDMAAKPKAKKAKTTTTRKTAAVKPQAAEDEPEKAPAKRGRKPKRAPSPEPLLTIPETQPDPPQQMEDVEQSIEVDPDNMDIEKEPTPKRVPIYVQRAPSVPIQPLQPRPSARGAVRAASVQPAFAPIRERSNSASGTERRGGDPELRRQLNDLTSRYENLNLKYQGLQDIQQGGETNFEKLKRANDQKARDANDLIASLRKEITELRKTSNLSSSESNNMQKQVTSLTNSNEKLTAERNDLKEKLQLSQNEVKSLEAKLMAARQQVANAAQECKAQEVAKKQNSSVSVNVAEAQKEAKMKENLYADLTGLIIANVKRNEGEDIYDCIQTGRNGTLHFHLNVGNDATTPHPKTPSGLNYEDAEFAYEPLLDESRDRELLELLPDYLTEEICFPRNHAQRFYSKVVESMTKKFVVEED</sequence>
<dbReference type="GO" id="GO:0051315">
    <property type="term" value="P:attachment of mitotic spindle microtubules to kinetochore"/>
    <property type="evidence" value="ECO:0007669"/>
    <property type="project" value="TreeGrafter"/>
</dbReference>
<feature type="compositionally biased region" description="Acidic residues" evidence="1">
    <location>
        <begin position="119"/>
        <end position="131"/>
    </location>
</feature>
<evidence type="ECO:0000313" key="4">
    <source>
        <dbReference type="Proteomes" id="UP000073492"/>
    </source>
</evidence>
<feature type="region of interest" description="Disordered" evidence="1">
    <location>
        <begin position="46"/>
        <end position="199"/>
    </location>
</feature>
<feature type="region of interest" description="Disordered" evidence="1">
    <location>
        <begin position="338"/>
        <end position="362"/>
    </location>
</feature>
<feature type="compositionally biased region" description="Low complexity" evidence="1">
    <location>
        <begin position="143"/>
        <end position="155"/>
    </location>
</feature>
<dbReference type="GO" id="GO:1990644">
    <property type="term" value="F:microtubule site clamp"/>
    <property type="evidence" value="ECO:0007669"/>
    <property type="project" value="TreeGrafter"/>
</dbReference>
<dbReference type="GO" id="GO:0072686">
    <property type="term" value="C:mitotic spindle"/>
    <property type="evidence" value="ECO:0007669"/>
    <property type="project" value="TreeGrafter"/>
</dbReference>
<evidence type="ECO:0000256" key="1">
    <source>
        <dbReference type="SAM" id="MobiDB-lite"/>
    </source>
</evidence>
<accession>A0A139I525</accession>
<dbReference type="Gene3D" id="3.90.1150.80">
    <property type="match status" value="1"/>
</dbReference>
<dbReference type="EMBL" id="LFZO01000304">
    <property type="protein sequence ID" value="KXT09808.1"/>
    <property type="molecule type" value="Genomic_DNA"/>
</dbReference>
<feature type="compositionally biased region" description="Basic and acidic residues" evidence="1">
    <location>
        <begin position="257"/>
        <end position="276"/>
    </location>
</feature>
<dbReference type="GO" id="GO:0034506">
    <property type="term" value="C:chromosome, centromeric core domain"/>
    <property type="evidence" value="ECO:0007669"/>
    <property type="project" value="TreeGrafter"/>
</dbReference>
<dbReference type="STRING" id="113226.A0A139I525"/>
<dbReference type="InterPro" id="IPR020981">
    <property type="entry name" value="Csm1/Pcs1_C"/>
</dbReference>
<dbReference type="InterPro" id="IPR038608">
    <property type="entry name" value="Csm1/Pcs1_C_sf"/>
</dbReference>
<dbReference type="InterPro" id="IPR040349">
    <property type="entry name" value="Csm1/Pcs1"/>
</dbReference>
<feature type="region of interest" description="Disordered" evidence="1">
    <location>
        <begin position="252"/>
        <end position="276"/>
    </location>
</feature>
<comment type="caution">
    <text evidence="3">The sequence shown here is derived from an EMBL/GenBank/DDBJ whole genome shotgun (WGS) entry which is preliminary data.</text>
</comment>
<feature type="domain" description="Monopolin complex subunit Csm1/Pcs1 C-terminal" evidence="2">
    <location>
        <begin position="428"/>
        <end position="524"/>
    </location>
</feature>
<feature type="compositionally biased region" description="Basic residues" evidence="1">
    <location>
        <begin position="95"/>
        <end position="107"/>
    </location>
</feature>
<dbReference type="GO" id="GO:0005730">
    <property type="term" value="C:nucleolus"/>
    <property type="evidence" value="ECO:0007669"/>
    <property type="project" value="TreeGrafter"/>
</dbReference>
<reference evidence="3 4" key="1">
    <citation type="submission" date="2015-07" db="EMBL/GenBank/DDBJ databases">
        <title>Comparative genomics of the Sigatoka disease complex on banana suggests a link between parallel evolutionary changes in Pseudocercospora fijiensis and Pseudocercospora eumusae and increased virulence on the banana host.</title>
        <authorList>
            <person name="Chang T.-C."/>
            <person name="Salvucci A."/>
            <person name="Crous P.W."/>
            <person name="Stergiopoulos I."/>
        </authorList>
    </citation>
    <scope>NUCLEOTIDE SEQUENCE [LARGE SCALE GENOMIC DNA]</scope>
    <source>
        <strain evidence="3 4">CBS 116634</strain>
    </source>
</reference>
<dbReference type="GO" id="GO:0045144">
    <property type="term" value="P:meiotic sister chromatid segregation"/>
    <property type="evidence" value="ECO:0007669"/>
    <property type="project" value="TreeGrafter"/>
</dbReference>
<gene>
    <name evidence="3" type="ORF">AC579_10508</name>
</gene>
<protein>
    <recommendedName>
        <fullName evidence="2">Monopolin complex subunit Csm1/Pcs1 C-terminal domain-containing protein</fullName>
    </recommendedName>
</protein>
<dbReference type="CDD" id="cd23787">
    <property type="entry name" value="RWD_CSM1"/>
    <property type="match status" value="1"/>
</dbReference>
<feature type="non-terminal residue" evidence="3">
    <location>
        <position position="1"/>
    </location>
</feature>
<evidence type="ECO:0000259" key="2">
    <source>
        <dbReference type="Pfam" id="PF12539"/>
    </source>
</evidence>
<dbReference type="FunFam" id="3.90.1150.80:FF:000001">
    <property type="entry name" value="Chromosome segregation protein (Pcs1)"/>
    <property type="match status" value="1"/>
</dbReference>
<dbReference type="Proteomes" id="UP000073492">
    <property type="component" value="Unassembled WGS sequence"/>
</dbReference>
<feature type="compositionally biased region" description="Polar residues" evidence="1">
    <location>
        <begin position="339"/>
        <end position="362"/>
    </location>
</feature>
<evidence type="ECO:0000313" key="3">
    <source>
        <dbReference type="EMBL" id="KXT09808.1"/>
    </source>
</evidence>
<dbReference type="AlphaFoldDB" id="A0A139I525"/>
<dbReference type="GO" id="GO:0033551">
    <property type="term" value="C:monopolin complex"/>
    <property type="evidence" value="ECO:0007669"/>
    <property type="project" value="InterPro"/>
</dbReference>
<keyword evidence="4" id="KW-1185">Reference proteome</keyword>
<dbReference type="PANTHER" id="PTHR28006:SF1">
    <property type="entry name" value="MONOPOLIN COMPLEX SUBUNIT CSM1"/>
    <property type="match status" value="1"/>
</dbReference>
<organism evidence="3 4">
    <name type="scientific">Pseudocercospora musae</name>
    <dbReference type="NCBI Taxonomy" id="113226"/>
    <lineage>
        <taxon>Eukaryota</taxon>
        <taxon>Fungi</taxon>
        <taxon>Dikarya</taxon>
        <taxon>Ascomycota</taxon>
        <taxon>Pezizomycotina</taxon>
        <taxon>Dothideomycetes</taxon>
        <taxon>Dothideomycetidae</taxon>
        <taxon>Mycosphaerellales</taxon>
        <taxon>Mycosphaerellaceae</taxon>
        <taxon>Pseudocercospora</taxon>
    </lineage>
</organism>
<name>A0A139I525_9PEZI</name>
<dbReference type="OrthoDB" id="2431049at2759"/>
<dbReference type="Pfam" id="PF12539">
    <property type="entry name" value="Csm1"/>
    <property type="match status" value="1"/>
</dbReference>
<dbReference type="PANTHER" id="PTHR28006">
    <property type="entry name" value="MONOPOLIN COMPLEX SUBUNIT CSM1"/>
    <property type="match status" value="1"/>
</dbReference>